<evidence type="ECO:0000256" key="3">
    <source>
        <dbReference type="ARBA" id="ARBA00022989"/>
    </source>
</evidence>
<comment type="subcellular location">
    <subcellularLocation>
        <location evidence="1">Membrane</location>
        <topology evidence="1">Multi-pass membrane protein</topology>
    </subcellularLocation>
</comment>
<dbReference type="GO" id="GO:0042923">
    <property type="term" value="F:neuropeptide binding"/>
    <property type="evidence" value="ECO:0007669"/>
    <property type="project" value="TreeGrafter"/>
</dbReference>
<dbReference type="InterPro" id="IPR000276">
    <property type="entry name" value="GPCR_Rhodpsn"/>
</dbReference>
<evidence type="ECO:0000313" key="10">
    <source>
        <dbReference type="EMBL" id="TKR61113.1"/>
    </source>
</evidence>
<evidence type="ECO:0000313" key="11">
    <source>
        <dbReference type="Proteomes" id="UP000298663"/>
    </source>
</evidence>
<name>A0A4U5LY21_STECR</name>
<dbReference type="STRING" id="34508.A0A4U5LY21"/>
<dbReference type="GO" id="GO:0005886">
    <property type="term" value="C:plasma membrane"/>
    <property type="evidence" value="ECO:0007669"/>
    <property type="project" value="TreeGrafter"/>
</dbReference>
<organism evidence="10 11">
    <name type="scientific">Steinernema carpocapsae</name>
    <name type="common">Entomopathogenic nematode</name>
    <dbReference type="NCBI Taxonomy" id="34508"/>
    <lineage>
        <taxon>Eukaryota</taxon>
        <taxon>Metazoa</taxon>
        <taxon>Ecdysozoa</taxon>
        <taxon>Nematoda</taxon>
        <taxon>Chromadorea</taxon>
        <taxon>Rhabditida</taxon>
        <taxon>Tylenchina</taxon>
        <taxon>Panagrolaimomorpha</taxon>
        <taxon>Strongyloidoidea</taxon>
        <taxon>Steinernematidae</taxon>
        <taxon>Steinernema</taxon>
    </lineage>
</organism>
<dbReference type="Gene3D" id="1.20.1070.10">
    <property type="entry name" value="Rhodopsin 7-helix transmembrane proteins"/>
    <property type="match status" value="1"/>
</dbReference>
<reference evidence="10 11" key="2">
    <citation type="journal article" date="2019" name="G3 (Bethesda)">
        <title>Hybrid Assembly of the Genome of the Entomopathogenic Nematode Steinernema carpocapsae Identifies the X-Chromosome.</title>
        <authorList>
            <person name="Serra L."/>
            <person name="Macchietto M."/>
            <person name="Macias-Munoz A."/>
            <person name="McGill C.J."/>
            <person name="Rodriguez I.M."/>
            <person name="Rodriguez B."/>
            <person name="Murad R."/>
            <person name="Mortazavi A."/>
        </authorList>
    </citation>
    <scope>NUCLEOTIDE SEQUENCE [LARGE SCALE GENOMIC DNA]</scope>
    <source>
        <strain evidence="10 11">ALL</strain>
    </source>
</reference>
<dbReference type="AlphaFoldDB" id="A0A4U5LY21"/>
<comment type="caution">
    <text evidence="10">The sequence shown here is derived from an EMBL/GenBank/DDBJ whole genome shotgun (WGS) entry which is preliminary data.</text>
</comment>
<dbReference type="PANTHER" id="PTHR24235">
    <property type="entry name" value="NEUROPEPTIDE Y RECEPTOR"/>
    <property type="match status" value="1"/>
</dbReference>
<dbReference type="PANTHER" id="PTHR24235:SF2">
    <property type="entry name" value="G-PROTEIN COUPLED RECEPTORS FAMILY 1 PROFILE DOMAIN-CONTAINING PROTEIN"/>
    <property type="match status" value="1"/>
</dbReference>
<sequence>MVIGMVYGLTFVVGLFGNGGVLLAVVQNQRLRSARNIFLCNLIITDLLLCLTGIPVTPWYALSKDWRFGALMCRLMPLSNSCSVFVTSWSLTAIAVDKFVHITDPTKAAVSLRLATLITLAIWTMCSLINIPYLMSYELIDGSYYVDDKTAPCHLRRDPLDLGHPPAALRLCGNATAVRRAHGHHHLLLRVHPEQGPQGHDHPECALAESFHGSTHPRDQPQETRQLHPHINGGHVHRLLVSFDHHQPGEGLPHGARVHP</sequence>
<keyword evidence="4" id="KW-0297">G-protein coupled receptor</keyword>
<dbReference type="GO" id="GO:0008188">
    <property type="term" value="F:neuropeptide receptor activity"/>
    <property type="evidence" value="ECO:0007669"/>
    <property type="project" value="TreeGrafter"/>
</dbReference>
<dbReference type="InterPro" id="IPR017452">
    <property type="entry name" value="GPCR_Rhodpsn_7TM"/>
</dbReference>
<evidence type="ECO:0000256" key="5">
    <source>
        <dbReference type="ARBA" id="ARBA00023136"/>
    </source>
</evidence>
<dbReference type="Proteomes" id="UP000298663">
    <property type="component" value="Unassembled WGS sequence"/>
</dbReference>
<feature type="transmembrane region" description="Helical" evidence="8">
    <location>
        <begin position="38"/>
        <end position="62"/>
    </location>
</feature>
<keyword evidence="6" id="KW-0675">Receptor</keyword>
<evidence type="ECO:0000256" key="4">
    <source>
        <dbReference type="ARBA" id="ARBA00023040"/>
    </source>
</evidence>
<keyword evidence="2 8" id="KW-0812">Transmembrane</keyword>
<dbReference type="OrthoDB" id="9046662at2759"/>
<dbReference type="SUPFAM" id="SSF81321">
    <property type="entry name" value="Family A G protein-coupled receptor-like"/>
    <property type="match status" value="1"/>
</dbReference>
<evidence type="ECO:0000256" key="7">
    <source>
        <dbReference type="ARBA" id="ARBA00023224"/>
    </source>
</evidence>
<proteinExistence type="predicted"/>
<evidence type="ECO:0000256" key="6">
    <source>
        <dbReference type="ARBA" id="ARBA00023170"/>
    </source>
</evidence>
<feature type="transmembrane region" description="Helical" evidence="8">
    <location>
        <begin position="6"/>
        <end position="26"/>
    </location>
</feature>
<keyword evidence="5 8" id="KW-0472">Membrane</keyword>
<dbReference type="GO" id="GO:0043005">
    <property type="term" value="C:neuron projection"/>
    <property type="evidence" value="ECO:0007669"/>
    <property type="project" value="TreeGrafter"/>
</dbReference>
<feature type="domain" description="G-protein coupled receptors family 1 profile" evidence="9">
    <location>
        <begin position="17"/>
        <end position="153"/>
    </location>
</feature>
<dbReference type="PRINTS" id="PR00237">
    <property type="entry name" value="GPCRRHODOPSN"/>
</dbReference>
<reference evidence="10 11" key="1">
    <citation type="journal article" date="2015" name="Genome Biol.">
        <title>Comparative genomics of Steinernema reveals deeply conserved gene regulatory networks.</title>
        <authorList>
            <person name="Dillman A.R."/>
            <person name="Macchietto M."/>
            <person name="Porter C.F."/>
            <person name="Rogers A."/>
            <person name="Williams B."/>
            <person name="Antoshechkin I."/>
            <person name="Lee M.M."/>
            <person name="Goodwin Z."/>
            <person name="Lu X."/>
            <person name="Lewis E.E."/>
            <person name="Goodrich-Blair H."/>
            <person name="Stock S.P."/>
            <person name="Adams B.J."/>
            <person name="Sternberg P.W."/>
            <person name="Mortazavi A."/>
        </authorList>
    </citation>
    <scope>NUCLEOTIDE SEQUENCE [LARGE SCALE GENOMIC DNA]</scope>
    <source>
        <strain evidence="10 11">ALL</strain>
    </source>
</reference>
<keyword evidence="3 8" id="KW-1133">Transmembrane helix</keyword>
<evidence type="ECO:0000256" key="1">
    <source>
        <dbReference type="ARBA" id="ARBA00004141"/>
    </source>
</evidence>
<feature type="transmembrane region" description="Helical" evidence="8">
    <location>
        <begin position="82"/>
        <end position="100"/>
    </location>
</feature>
<dbReference type="EMBL" id="AZBU02000011">
    <property type="protein sequence ID" value="TKR61113.1"/>
    <property type="molecule type" value="Genomic_DNA"/>
</dbReference>
<evidence type="ECO:0000256" key="8">
    <source>
        <dbReference type="SAM" id="Phobius"/>
    </source>
</evidence>
<dbReference type="Pfam" id="PF00001">
    <property type="entry name" value="7tm_1"/>
    <property type="match status" value="1"/>
</dbReference>
<evidence type="ECO:0000256" key="2">
    <source>
        <dbReference type="ARBA" id="ARBA00022692"/>
    </source>
</evidence>
<keyword evidence="7" id="KW-0807">Transducer</keyword>
<feature type="transmembrane region" description="Helical" evidence="8">
    <location>
        <begin position="112"/>
        <end position="135"/>
    </location>
</feature>
<gene>
    <name evidence="10" type="ORF">L596_028266</name>
</gene>
<evidence type="ECO:0000259" key="9">
    <source>
        <dbReference type="PROSITE" id="PS50262"/>
    </source>
</evidence>
<keyword evidence="11" id="KW-1185">Reference proteome</keyword>
<dbReference type="PROSITE" id="PS50262">
    <property type="entry name" value="G_PROTEIN_RECEP_F1_2"/>
    <property type="match status" value="1"/>
</dbReference>
<accession>A0A4U5LY21</accession>
<protein>
    <recommendedName>
        <fullName evidence="9">G-protein coupled receptors family 1 profile domain-containing protein</fullName>
    </recommendedName>
</protein>